<name>A0AAQ1HM98_9PSED</name>
<dbReference type="EMBL" id="FOLS01000010">
    <property type="protein sequence ID" value="SFC76511.1"/>
    <property type="molecule type" value="Genomic_DNA"/>
</dbReference>
<comment type="caution">
    <text evidence="1">The sequence shown here is derived from an EMBL/GenBank/DDBJ whole genome shotgun (WGS) entry which is preliminary data.</text>
</comment>
<organism evidence="1 2">
    <name type="scientific">Pseudomonas citronellolis</name>
    <dbReference type="NCBI Taxonomy" id="53408"/>
    <lineage>
        <taxon>Bacteria</taxon>
        <taxon>Pseudomonadati</taxon>
        <taxon>Pseudomonadota</taxon>
        <taxon>Gammaproteobacteria</taxon>
        <taxon>Pseudomonadales</taxon>
        <taxon>Pseudomonadaceae</taxon>
        <taxon>Pseudomonas</taxon>
    </lineage>
</organism>
<dbReference type="Proteomes" id="UP000183385">
    <property type="component" value="Unassembled WGS sequence"/>
</dbReference>
<dbReference type="AlphaFoldDB" id="A0AAQ1HM98"/>
<evidence type="ECO:0000313" key="2">
    <source>
        <dbReference type="Proteomes" id="UP000183385"/>
    </source>
</evidence>
<reference evidence="1 2" key="1">
    <citation type="submission" date="2016-10" db="EMBL/GenBank/DDBJ databases">
        <authorList>
            <person name="Varghese N."/>
            <person name="Submissions S."/>
        </authorList>
    </citation>
    <scope>NUCLEOTIDE SEQUENCE [LARGE SCALE GENOMIC DNA]</scope>
    <source>
        <strain evidence="1 2">LMG 18378</strain>
    </source>
</reference>
<proteinExistence type="predicted"/>
<keyword evidence="2" id="KW-1185">Reference proteome</keyword>
<accession>A0AAQ1HM98</accession>
<sequence>MRPQPINVNDYRDFMQAAARSYLERRKDQYLSGDDHLFNACVSHLTNALEVPVFLSQSLVQRAWSDLFPQPNPQLEVVWIGWDWGLGDADRLIDERPKHP</sequence>
<dbReference type="RefSeq" id="WP_074980234.1">
    <property type="nucleotide sequence ID" value="NZ_FOLS01000010.1"/>
</dbReference>
<evidence type="ECO:0000313" key="1">
    <source>
        <dbReference type="EMBL" id="SFC76511.1"/>
    </source>
</evidence>
<protein>
    <submittedName>
        <fullName evidence="1">Uncharacterized protein</fullName>
    </submittedName>
</protein>
<gene>
    <name evidence="1" type="ORF">SAMN05216577_11086</name>
</gene>